<dbReference type="AlphaFoldDB" id="D3PKW0"/>
<evidence type="ECO:0000313" key="1">
    <source>
        <dbReference type="EMBL" id="ADD28984.1"/>
    </source>
</evidence>
<dbReference type="Proteomes" id="UP000013026">
    <property type="component" value="Chromosome"/>
</dbReference>
<dbReference type="KEGG" id="mre:K649_11380"/>
<dbReference type="PATRIC" id="fig|504728.9.peg.2345"/>
<dbReference type="EMBL" id="CP005385">
    <property type="protein sequence ID" value="AGK05566.1"/>
    <property type="molecule type" value="Genomic_DNA"/>
</dbReference>
<reference evidence="1 3" key="1">
    <citation type="journal article" date="2010" name="Stand. Genomic Sci.">
        <title>Complete genome sequence of Meiothermus ruber type strain (21).</title>
        <authorList>
            <person name="Tindall B.J."/>
            <person name="Sikorski J."/>
            <person name="Lucas S."/>
            <person name="Goltsman E."/>
            <person name="Copeland A."/>
            <person name="Glavina Del Rio T."/>
            <person name="Nolan M."/>
            <person name="Tice H."/>
            <person name="Cheng J.F."/>
            <person name="Han C."/>
            <person name="Pitluck S."/>
            <person name="Liolios K."/>
            <person name="Ivanova N."/>
            <person name="Mavromatis K."/>
            <person name="Ovchinnikova G."/>
            <person name="Pati A."/>
            <person name="Fahnrich R."/>
            <person name="Goodwin L."/>
            <person name="Chen A."/>
            <person name="Palaniappan K."/>
            <person name="Land M."/>
            <person name="Hauser L."/>
            <person name="Chang Y.J."/>
            <person name="Jeffries C.D."/>
            <person name="Rohde M."/>
            <person name="Goker M."/>
            <person name="Woyke T."/>
            <person name="Bristow J."/>
            <person name="Eisen J.A."/>
            <person name="Markowitz V."/>
            <person name="Hugenholtz P."/>
            <person name="Kyrpides N.C."/>
            <person name="Klenk H.P."/>
            <person name="Lapidus A."/>
        </authorList>
    </citation>
    <scope>NUCLEOTIDE SEQUENCE [LARGE SCALE GENOMIC DNA]</scope>
    <source>
        <strain evidence="3">ATCC 35948 / DSM 1279 / VKM B-1258 / 21</strain>
        <strain evidence="1">DSM 1279</strain>
    </source>
</reference>
<evidence type="ECO:0000313" key="3">
    <source>
        <dbReference type="Proteomes" id="UP000006655"/>
    </source>
</evidence>
<evidence type="ECO:0000313" key="2">
    <source>
        <dbReference type="EMBL" id="AGK05566.1"/>
    </source>
</evidence>
<reference evidence="2 4" key="3">
    <citation type="submission" date="2013-04" db="EMBL/GenBank/DDBJ databases">
        <authorList>
            <person name="Chin J."/>
            <person name="Alexander D.H."/>
            <person name="Marks P."/>
            <person name="Korlach J."/>
            <person name="Clum A."/>
            <person name="Copeland A."/>
        </authorList>
    </citation>
    <scope>NUCLEOTIDE SEQUENCE [LARGE SCALE GENOMIC DNA]</scope>
    <source>
        <strain evidence="4">ATCC 35948 / DSM 1279 / VKM B-1258 / 21</strain>
        <strain evidence="2">DSM 1279</strain>
    </source>
</reference>
<protein>
    <recommendedName>
        <fullName evidence="5">Lysine biosynthesis protein LysW</fullName>
    </recommendedName>
</protein>
<reference evidence="2" key="2">
    <citation type="submission" date="2013-04" db="EMBL/GenBank/DDBJ databases">
        <title>Non-Hybrid, Finished Microbial Genome Assemblies from Long-Read SMRT Sequencing Data.</title>
        <authorList>
            <person name="Klammer A."/>
            <person name="Drake J."/>
            <person name="Heiner C."/>
            <person name="Clum A."/>
            <person name="Copeland A."/>
            <person name="Huddleston J."/>
            <person name="Eichler E."/>
            <person name="Turner S.W."/>
        </authorList>
    </citation>
    <scope>NUCLEOTIDE SEQUENCE</scope>
    <source>
        <strain evidence="2">DSM 1279</strain>
    </source>
</reference>
<accession>D3PKW0</accession>
<evidence type="ECO:0000313" key="4">
    <source>
        <dbReference type="Proteomes" id="UP000013026"/>
    </source>
</evidence>
<dbReference type="Proteomes" id="UP000006655">
    <property type="component" value="Chromosome"/>
</dbReference>
<dbReference type="EMBL" id="CP001743">
    <property type="protein sequence ID" value="ADD28984.1"/>
    <property type="molecule type" value="Genomic_DNA"/>
</dbReference>
<keyword evidence="3" id="KW-1185">Reference proteome</keyword>
<dbReference type="OrthoDB" id="27007at2"/>
<name>D3PKW0_MEIRD</name>
<sequence length="60" mass="6754">METLEAAKCLVCGALLEVPGPWVGLEVECPECQEVLRVVEVQPLRLYYAFESDEEPMPDE</sequence>
<proteinExistence type="predicted"/>
<dbReference type="KEGG" id="mrb:Mrub_2231"/>
<gene>
    <name evidence="1" type="ordered locus">Mrub_2231</name>
    <name evidence="2" type="ORF">K649_11380</name>
</gene>
<dbReference type="Gene3D" id="2.20.28.160">
    <property type="match status" value="1"/>
</dbReference>
<dbReference type="STRING" id="504728.K649_11380"/>
<organism evidence="2 4">
    <name type="scientific">Meiothermus ruber (strain ATCC 35948 / DSM 1279 / VKM B-1258 / 21)</name>
    <name type="common">Thermus ruber</name>
    <dbReference type="NCBI Taxonomy" id="504728"/>
    <lineage>
        <taxon>Bacteria</taxon>
        <taxon>Thermotogati</taxon>
        <taxon>Deinococcota</taxon>
        <taxon>Deinococci</taxon>
        <taxon>Thermales</taxon>
        <taxon>Thermaceae</taxon>
        <taxon>Meiothermus</taxon>
    </lineage>
</organism>
<dbReference type="RefSeq" id="WP_013014482.1">
    <property type="nucleotide sequence ID" value="NC_013946.1"/>
</dbReference>
<evidence type="ECO:0008006" key="5">
    <source>
        <dbReference type="Google" id="ProtNLM"/>
    </source>
</evidence>